<dbReference type="PROSITE" id="PS51352">
    <property type="entry name" value="THIOREDOXIN_2"/>
    <property type="match status" value="1"/>
</dbReference>
<dbReference type="Proteomes" id="UP001596481">
    <property type="component" value="Unassembled WGS sequence"/>
</dbReference>
<gene>
    <name evidence="2" type="ORF">ACFQJC_00735</name>
</gene>
<organism evidence="2 3">
    <name type="scientific">Haloferax namakaokahaiae</name>
    <dbReference type="NCBI Taxonomy" id="1748331"/>
    <lineage>
        <taxon>Archaea</taxon>
        <taxon>Methanobacteriati</taxon>
        <taxon>Methanobacteriota</taxon>
        <taxon>Stenosarchaea group</taxon>
        <taxon>Halobacteria</taxon>
        <taxon>Halobacteriales</taxon>
        <taxon>Haloferacaceae</taxon>
        <taxon>Haloferax</taxon>
    </lineage>
</organism>
<dbReference type="CDD" id="cd02947">
    <property type="entry name" value="TRX_family"/>
    <property type="match status" value="1"/>
</dbReference>
<dbReference type="PANTHER" id="PTHR45663:SF11">
    <property type="entry name" value="GEO12009P1"/>
    <property type="match status" value="1"/>
</dbReference>
<accession>A0ABD5Z9V4</accession>
<evidence type="ECO:0000313" key="2">
    <source>
        <dbReference type="EMBL" id="MFC7202025.1"/>
    </source>
</evidence>
<dbReference type="Gene3D" id="3.40.30.10">
    <property type="entry name" value="Glutaredoxin"/>
    <property type="match status" value="1"/>
</dbReference>
<reference evidence="2 3" key="1">
    <citation type="journal article" date="2019" name="Int. J. Syst. Evol. Microbiol.">
        <title>The Global Catalogue of Microorganisms (GCM) 10K type strain sequencing project: providing services to taxonomists for standard genome sequencing and annotation.</title>
        <authorList>
            <consortium name="The Broad Institute Genomics Platform"/>
            <consortium name="The Broad Institute Genome Sequencing Center for Infectious Disease"/>
            <person name="Wu L."/>
            <person name="Ma J."/>
        </authorList>
    </citation>
    <scope>NUCLEOTIDE SEQUENCE [LARGE SCALE GENOMIC DNA]</scope>
    <source>
        <strain evidence="2 3">DSM 29988</strain>
    </source>
</reference>
<dbReference type="SUPFAM" id="SSF52833">
    <property type="entry name" value="Thioredoxin-like"/>
    <property type="match status" value="1"/>
</dbReference>
<dbReference type="RefSeq" id="WP_390221332.1">
    <property type="nucleotide sequence ID" value="NZ_JBHTAA010000001.1"/>
</dbReference>
<sequence>MASSDTERAQKKPVRIETNDELDELLATHERVLLDIYTKGCTLCQSIEPVLGTVAKATDVTVVMVNPQTDMSIAETYTIRSVPTLLLFEDGDLVGRLDDGFQGAQSIIDFIENPAENGSDLPKSAES</sequence>
<dbReference type="AlphaFoldDB" id="A0ABD5Z9V4"/>
<protein>
    <submittedName>
        <fullName evidence="2">Thioredoxin family protein</fullName>
    </submittedName>
</protein>
<dbReference type="PANTHER" id="PTHR45663">
    <property type="entry name" value="GEO12009P1"/>
    <property type="match status" value="1"/>
</dbReference>
<evidence type="ECO:0000313" key="3">
    <source>
        <dbReference type="Proteomes" id="UP001596481"/>
    </source>
</evidence>
<dbReference type="InterPro" id="IPR013766">
    <property type="entry name" value="Thioredoxin_domain"/>
</dbReference>
<evidence type="ECO:0000259" key="1">
    <source>
        <dbReference type="PROSITE" id="PS51352"/>
    </source>
</evidence>
<name>A0ABD5Z9V4_9EURY</name>
<dbReference type="InterPro" id="IPR036249">
    <property type="entry name" value="Thioredoxin-like_sf"/>
</dbReference>
<dbReference type="EMBL" id="JBHTAA010000001">
    <property type="protein sequence ID" value="MFC7202025.1"/>
    <property type="molecule type" value="Genomic_DNA"/>
</dbReference>
<dbReference type="Pfam" id="PF00085">
    <property type="entry name" value="Thioredoxin"/>
    <property type="match status" value="1"/>
</dbReference>
<feature type="domain" description="Thioredoxin" evidence="1">
    <location>
        <begin position="1"/>
        <end position="116"/>
    </location>
</feature>
<comment type="caution">
    <text evidence="2">The sequence shown here is derived from an EMBL/GenBank/DDBJ whole genome shotgun (WGS) entry which is preliminary data.</text>
</comment>
<keyword evidence="3" id="KW-1185">Reference proteome</keyword>
<proteinExistence type="predicted"/>